<protein>
    <submittedName>
        <fullName evidence="1">Uncharacterized protein</fullName>
    </submittedName>
</protein>
<dbReference type="EMBL" id="AWTV01000004">
    <property type="protein sequence ID" value="KIH93828.1"/>
    <property type="molecule type" value="Genomic_DNA"/>
</dbReference>
<keyword evidence="2" id="KW-1185">Reference proteome</keyword>
<comment type="caution">
    <text evidence="1">The sequence shown here is derived from an EMBL/GenBank/DDBJ whole genome shotgun (WGS) entry which is preliminary data.</text>
</comment>
<sequence length="501" mass="56322">MVSINGNGIEPPNSTLSSATSAAALVVDHYAAQLFTDAQISERQFRRTADMLFVAANHTVWTDEHSQVTGFSKSQFEARWMATLRRRNEYVRLLSVFISRKLDITDAMVYDLLQHWGAPNNEGIMNMLQDLFQHHYEDICEPFDPRPSRVDRCSDVYEDINIEYFMYVVYNHKSVADLWDASLEEHLWCPIMGRHQHAENMDVLKIVDFDFDGGHDIANDLFGPVEAGESRYLNSVFVVDGSADPHTWDVANGLVMNAELAQLVREDRAAVVARIDDSNSAAGGSFGDASSITTSLQVFQHERRFAYYFVILDQDLLTSEDRPDWVDELHNRRLSFRTEARPNIRYLQFRLLVASLRLGRRPAYKPLERVALADLQASKWALWYHLPDEGTASASTTIPGLKTTDTLVSADTGVPVRRAMLLYIAAAIGCMSIGEAQSFWGFPESGPTGTYSVPLSVDLFKQSILDALLVASHYNDLEREAFGDDAPAQTIIYGDDDDAEV</sequence>
<dbReference type="AlphaFoldDB" id="A0A0C2FS27"/>
<name>A0A0C2FS27_9PEZI</name>
<evidence type="ECO:0000313" key="2">
    <source>
        <dbReference type="Proteomes" id="UP000031575"/>
    </source>
</evidence>
<dbReference type="Proteomes" id="UP000031575">
    <property type="component" value="Unassembled WGS sequence"/>
</dbReference>
<dbReference type="HOGENOM" id="CLU_544195_0_0_1"/>
<dbReference type="GeneID" id="63679048"/>
<proteinExistence type="predicted"/>
<organism evidence="1 2">
    <name type="scientific">Sporothrix brasiliensis 5110</name>
    <dbReference type="NCBI Taxonomy" id="1398154"/>
    <lineage>
        <taxon>Eukaryota</taxon>
        <taxon>Fungi</taxon>
        <taxon>Dikarya</taxon>
        <taxon>Ascomycota</taxon>
        <taxon>Pezizomycotina</taxon>
        <taxon>Sordariomycetes</taxon>
        <taxon>Sordariomycetidae</taxon>
        <taxon>Ophiostomatales</taxon>
        <taxon>Ophiostomataceae</taxon>
        <taxon>Sporothrix</taxon>
    </lineage>
</organism>
<gene>
    <name evidence="1" type="ORF">SPBR_05864</name>
</gene>
<dbReference type="VEuPathDB" id="FungiDB:SPBR_05864"/>
<accession>A0A0C2FS27</accession>
<evidence type="ECO:0000313" key="1">
    <source>
        <dbReference type="EMBL" id="KIH93828.1"/>
    </source>
</evidence>
<dbReference type="RefSeq" id="XP_040621838.1">
    <property type="nucleotide sequence ID" value="XM_040764127.1"/>
</dbReference>
<reference evidence="1 2" key="1">
    <citation type="journal article" date="2014" name="BMC Genomics">
        <title>Comparative genomics of the major fungal agents of human and animal Sporotrichosis: Sporothrix schenckii and Sporothrix brasiliensis.</title>
        <authorList>
            <person name="Teixeira M.M."/>
            <person name="de Almeida L.G."/>
            <person name="Kubitschek-Barreira P."/>
            <person name="Alves F.L."/>
            <person name="Kioshima E.S."/>
            <person name="Abadio A.K."/>
            <person name="Fernandes L."/>
            <person name="Derengowski L.S."/>
            <person name="Ferreira K.S."/>
            <person name="Souza R.C."/>
            <person name="Ruiz J.C."/>
            <person name="de Andrade N.C."/>
            <person name="Paes H.C."/>
            <person name="Nicola A.M."/>
            <person name="Albuquerque P."/>
            <person name="Gerber A.L."/>
            <person name="Martins V.P."/>
            <person name="Peconick L.D."/>
            <person name="Neto A.V."/>
            <person name="Chaucanez C.B."/>
            <person name="Silva P.A."/>
            <person name="Cunha O.L."/>
            <person name="de Oliveira F.F."/>
            <person name="dos Santos T.C."/>
            <person name="Barros A.L."/>
            <person name="Soares M.A."/>
            <person name="de Oliveira L.M."/>
            <person name="Marini M.M."/>
            <person name="Villalobos-Duno H."/>
            <person name="Cunha M.M."/>
            <person name="de Hoog S."/>
            <person name="da Silveira J.F."/>
            <person name="Henrissat B."/>
            <person name="Nino-Vega G.A."/>
            <person name="Cisalpino P.S."/>
            <person name="Mora-Montes H.M."/>
            <person name="Almeida S.R."/>
            <person name="Stajich J.E."/>
            <person name="Lopes-Bezerra L.M."/>
            <person name="Vasconcelos A.T."/>
            <person name="Felipe M.S."/>
        </authorList>
    </citation>
    <scope>NUCLEOTIDE SEQUENCE [LARGE SCALE GENOMIC DNA]</scope>
    <source>
        <strain evidence="1 2">5110</strain>
    </source>
</reference>